<gene>
    <name evidence="6" type="ORF">GCM10007894_20470</name>
</gene>
<evidence type="ECO:0000256" key="2">
    <source>
        <dbReference type="ARBA" id="ARBA00023015"/>
    </source>
</evidence>
<dbReference type="PANTHER" id="PTHR30346">
    <property type="entry name" value="TRANSCRIPTIONAL DUAL REGULATOR HCAR-RELATED"/>
    <property type="match status" value="1"/>
</dbReference>
<dbReference type="GO" id="GO:0003677">
    <property type="term" value="F:DNA binding"/>
    <property type="evidence" value="ECO:0007669"/>
    <property type="project" value="UniProtKB-KW"/>
</dbReference>
<dbReference type="PRINTS" id="PR00039">
    <property type="entry name" value="HTHLYSR"/>
</dbReference>
<accession>A0AA37TW88</accession>
<dbReference type="GO" id="GO:0003700">
    <property type="term" value="F:DNA-binding transcription factor activity"/>
    <property type="evidence" value="ECO:0007669"/>
    <property type="project" value="InterPro"/>
</dbReference>
<dbReference type="InterPro" id="IPR000847">
    <property type="entry name" value="LysR_HTH_N"/>
</dbReference>
<dbReference type="PROSITE" id="PS50931">
    <property type="entry name" value="HTH_LYSR"/>
    <property type="match status" value="1"/>
</dbReference>
<evidence type="ECO:0000256" key="3">
    <source>
        <dbReference type="ARBA" id="ARBA00023125"/>
    </source>
</evidence>
<keyword evidence="4" id="KW-0804">Transcription</keyword>
<reference evidence="6 7" key="1">
    <citation type="journal article" date="2014" name="Int. J. Syst. Evol. Microbiol.">
        <title>Complete genome sequence of Corynebacterium casei LMG S-19264T (=DSM 44701T), isolated from a smear-ripened cheese.</title>
        <authorList>
            <consortium name="US DOE Joint Genome Institute (JGI-PGF)"/>
            <person name="Walter F."/>
            <person name="Albersmeier A."/>
            <person name="Kalinowski J."/>
            <person name="Ruckert C."/>
        </authorList>
    </citation>
    <scope>NUCLEOTIDE SEQUENCE [LARGE SCALE GENOMIC DNA]</scope>
    <source>
        <strain evidence="6 7">NBRC 112785</strain>
    </source>
</reference>
<comment type="similarity">
    <text evidence="1">Belongs to the LysR transcriptional regulatory family.</text>
</comment>
<keyword evidence="2" id="KW-0805">Transcription regulation</keyword>
<name>A0AA37TW88_9GAMM</name>
<dbReference type="EMBL" id="BSPO01000003">
    <property type="protein sequence ID" value="GLS84070.1"/>
    <property type="molecule type" value="Genomic_DNA"/>
</dbReference>
<dbReference type="FunFam" id="1.10.10.10:FF:000001">
    <property type="entry name" value="LysR family transcriptional regulator"/>
    <property type="match status" value="1"/>
</dbReference>
<dbReference type="Pfam" id="PF00126">
    <property type="entry name" value="HTH_1"/>
    <property type="match status" value="1"/>
</dbReference>
<dbReference type="Pfam" id="PF03466">
    <property type="entry name" value="LysR_substrate"/>
    <property type="match status" value="1"/>
</dbReference>
<dbReference type="PANTHER" id="PTHR30346:SF10">
    <property type="entry name" value="TRANSCRIPTIONAL REGULATOR OF OXIDATIVE STRESS OXYR"/>
    <property type="match status" value="1"/>
</dbReference>
<keyword evidence="7" id="KW-1185">Reference proteome</keyword>
<dbReference type="InterPro" id="IPR036388">
    <property type="entry name" value="WH-like_DNA-bd_sf"/>
</dbReference>
<dbReference type="Gene3D" id="3.40.190.10">
    <property type="entry name" value="Periplasmic binding protein-like II"/>
    <property type="match status" value="2"/>
</dbReference>
<dbReference type="SUPFAM" id="SSF46785">
    <property type="entry name" value="Winged helix' DNA-binding domain"/>
    <property type="match status" value="1"/>
</dbReference>
<sequence>MISLKQLNYALAVEQTRHFKKAAELCHVSQSALSTGVQELENQLGCQIFERDNKQVLVTPLGTKLLRKAREIKLHVDDMGLMAAGESAPLTFPMSMGVIPTIGPYLLPIVLPAIKQEYPQLKLKLVEEQSHRIVEMVRSGELDCAILALPYDTQGLHAFEFWQEDFYLLTHESSSLASSKGVTTEAMDNIELLLLKDGHCLKDHALAACKLSNSSDHYSLSATSLPTLVQMVAGELGATLIPKIALEQVNQQGLPVRTIPVVEPGPHRRFAFVCRLNYAGVDSIQQLMKLCRQALSAGGTYP</sequence>
<evidence type="ECO:0000259" key="5">
    <source>
        <dbReference type="PROSITE" id="PS50931"/>
    </source>
</evidence>
<dbReference type="AlphaFoldDB" id="A0AA37TW88"/>
<proteinExistence type="inferred from homology"/>
<dbReference type="Proteomes" id="UP001157439">
    <property type="component" value="Unassembled WGS sequence"/>
</dbReference>
<evidence type="ECO:0000313" key="7">
    <source>
        <dbReference type="Proteomes" id="UP001157439"/>
    </source>
</evidence>
<dbReference type="SUPFAM" id="SSF53850">
    <property type="entry name" value="Periplasmic binding protein-like II"/>
    <property type="match status" value="1"/>
</dbReference>
<organism evidence="6 7">
    <name type="scientific">Paraferrimonas haliotis</name>
    <dbReference type="NCBI Taxonomy" id="2013866"/>
    <lineage>
        <taxon>Bacteria</taxon>
        <taxon>Pseudomonadati</taxon>
        <taxon>Pseudomonadota</taxon>
        <taxon>Gammaproteobacteria</taxon>
        <taxon>Alteromonadales</taxon>
        <taxon>Ferrimonadaceae</taxon>
        <taxon>Paraferrimonas</taxon>
    </lineage>
</organism>
<evidence type="ECO:0000256" key="4">
    <source>
        <dbReference type="ARBA" id="ARBA00023163"/>
    </source>
</evidence>
<dbReference type="InterPro" id="IPR036390">
    <property type="entry name" value="WH_DNA-bd_sf"/>
</dbReference>
<protein>
    <submittedName>
        <fullName evidence="6">Transcriptional regulator</fullName>
    </submittedName>
</protein>
<dbReference type="RefSeq" id="WP_095498444.1">
    <property type="nucleotide sequence ID" value="NZ_BSPO01000003.1"/>
</dbReference>
<evidence type="ECO:0000313" key="6">
    <source>
        <dbReference type="EMBL" id="GLS84070.1"/>
    </source>
</evidence>
<keyword evidence="3" id="KW-0238">DNA-binding</keyword>
<feature type="domain" description="HTH lysR-type" evidence="5">
    <location>
        <begin position="2"/>
        <end position="59"/>
    </location>
</feature>
<dbReference type="InterPro" id="IPR005119">
    <property type="entry name" value="LysR_subst-bd"/>
</dbReference>
<dbReference type="Gene3D" id="1.10.10.10">
    <property type="entry name" value="Winged helix-like DNA-binding domain superfamily/Winged helix DNA-binding domain"/>
    <property type="match status" value="1"/>
</dbReference>
<comment type="caution">
    <text evidence="6">The sequence shown here is derived from an EMBL/GenBank/DDBJ whole genome shotgun (WGS) entry which is preliminary data.</text>
</comment>
<dbReference type="CDD" id="cd08411">
    <property type="entry name" value="PBP2_OxyR"/>
    <property type="match status" value="1"/>
</dbReference>
<evidence type="ECO:0000256" key="1">
    <source>
        <dbReference type="ARBA" id="ARBA00009437"/>
    </source>
</evidence>
<dbReference type="GO" id="GO:0032993">
    <property type="term" value="C:protein-DNA complex"/>
    <property type="evidence" value="ECO:0007669"/>
    <property type="project" value="TreeGrafter"/>
</dbReference>